<dbReference type="GO" id="GO:0070274">
    <property type="term" value="C:RES complex"/>
    <property type="evidence" value="ECO:0007669"/>
    <property type="project" value="TreeGrafter"/>
</dbReference>
<feature type="region of interest" description="Disordered" evidence="3">
    <location>
        <begin position="320"/>
        <end position="363"/>
    </location>
</feature>
<feature type="compositionally biased region" description="Basic residues" evidence="3">
    <location>
        <begin position="184"/>
        <end position="200"/>
    </location>
</feature>
<dbReference type="GO" id="GO:0005684">
    <property type="term" value="C:U2-type spliceosomal complex"/>
    <property type="evidence" value="ECO:0007669"/>
    <property type="project" value="TreeGrafter"/>
</dbReference>
<feature type="compositionally biased region" description="Basic residues" evidence="3">
    <location>
        <begin position="405"/>
        <end position="414"/>
    </location>
</feature>
<comment type="similarity">
    <text evidence="1">Belongs to the CWC26 family.</text>
</comment>
<dbReference type="PANTHER" id="PTHR31809:SF0">
    <property type="entry name" value="BUD13 HOMOLOG"/>
    <property type="match status" value="1"/>
</dbReference>
<feature type="compositionally biased region" description="Basic and acidic residues" evidence="3">
    <location>
        <begin position="329"/>
        <end position="351"/>
    </location>
</feature>
<organism evidence="4 5">
    <name type="scientific">Owenia fusiformis</name>
    <name type="common">Polychaete worm</name>
    <dbReference type="NCBI Taxonomy" id="6347"/>
    <lineage>
        <taxon>Eukaryota</taxon>
        <taxon>Metazoa</taxon>
        <taxon>Spiralia</taxon>
        <taxon>Lophotrochozoa</taxon>
        <taxon>Annelida</taxon>
        <taxon>Polychaeta</taxon>
        <taxon>Sedentaria</taxon>
        <taxon>Canalipalpata</taxon>
        <taxon>Sabellida</taxon>
        <taxon>Oweniida</taxon>
        <taxon>Oweniidae</taxon>
        <taxon>Owenia</taxon>
    </lineage>
</organism>
<feature type="compositionally biased region" description="Basic and acidic residues" evidence="3">
    <location>
        <begin position="72"/>
        <end position="112"/>
    </location>
</feature>
<dbReference type="OrthoDB" id="6022at2759"/>
<feature type="compositionally biased region" description="Basic and acidic residues" evidence="3">
    <location>
        <begin position="286"/>
        <end position="296"/>
    </location>
</feature>
<feature type="compositionally biased region" description="Polar residues" evidence="3">
    <location>
        <begin position="45"/>
        <end position="55"/>
    </location>
</feature>
<dbReference type="EMBL" id="CAIIXF020000010">
    <property type="protein sequence ID" value="CAH1797408.1"/>
    <property type="molecule type" value="Genomic_DNA"/>
</dbReference>
<evidence type="ECO:0000256" key="3">
    <source>
        <dbReference type="SAM" id="MobiDB-lite"/>
    </source>
</evidence>
<proteinExistence type="inferred from homology"/>
<gene>
    <name evidence="4" type="ORF">OFUS_LOCUS21694</name>
</gene>
<evidence type="ECO:0000256" key="2">
    <source>
        <dbReference type="ARBA" id="ARBA00014454"/>
    </source>
</evidence>
<evidence type="ECO:0000256" key="1">
    <source>
        <dbReference type="ARBA" id="ARBA00011069"/>
    </source>
</evidence>
<dbReference type="AlphaFoldDB" id="A0A8S4PV82"/>
<dbReference type="GO" id="GO:0003723">
    <property type="term" value="F:RNA binding"/>
    <property type="evidence" value="ECO:0007669"/>
    <property type="project" value="TreeGrafter"/>
</dbReference>
<keyword evidence="5" id="KW-1185">Reference proteome</keyword>
<dbReference type="Proteomes" id="UP000749559">
    <property type="component" value="Unassembled WGS sequence"/>
</dbReference>
<feature type="region of interest" description="Disordered" evidence="3">
    <location>
        <begin position="42"/>
        <end position="296"/>
    </location>
</feature>
<dbReference type="Pfam" id="PF09736">
    <property type="entry name" value="Bud13"/>
    <property type="match status" value="1"/>
</dbReference>
<sequence length="474" mass="54486">MTALSKEEYLKRYLSPVEGKGKKKKKLKIGVKAPTVRIVDDDVDFSTTQPDNNDGTIDDFTGDNDPTVAEVVDERPEHIKRLEAYRKSEKWKTVDKDKEKNGSDHNTVRLDADSDQSPVRKRHDSDSDQSPVRKRHDSDSDQSPVRKRHDSDSDQSPVRKSHDSDSDQSPVRKRHDSDSDQSPVRKRHSHSNQSPRRRKGRNSDSDQSPPRRKRKNSDSDQSPPRRKRKNSDSDQSPPRRNRKNSDSDQSPPRRNRKISDSDKSPPRKKPTKTLSGATAGLSSMQEMKREADKLRQKEKDAFNKVDADILGKNAATVFRDRKSGRKRDMKAEHAETEEETAKLAEKQEKYSRWSKGVKQQEDQHTAISNALHEMSKPLARYKDDDDLDDLLRQRDREDDPMLAFIKKKTPKGSNKKQLPLYKGPAAPPNRFNIQPGYRWDGVDRSNGFEKKIFQTQSNSRAVAEIAYKWSVEDM</sequence>
<dbReference type="InterPro" id="IPR051112">
    <property type="entry name" value="CWC26_splicing_factor"/>
</dbReference>
<protein>
    <recommendedName>
        <fullName evidence="2">BUD13 homolog</fullName>
    </recommendedName>
</protein>
<reference evidence="4" key="1">
    <citation type="submission" date="2022-03" db="EMBL/GenBank/DDBJ databases">
        <authorList>
            <person name="Martin C."/>
        </authorList>
    </citation>
    <scope>NUCLEOTIDE SEQUENCE</scope>
</reference>
<comment type="caution">
    <text evidence="4">The sequence shown here is derived from an EMBL/GenBank/DDBJ whole genome shotgun (WGS) entry which is preliminary data.</text>
</comment>
<evidence type="ECO:0000313" key="4">
    <source>
        <dbReference type="EMBL" id="CAH1797408.1"/>
    </source>
</evidence>
<feature type="compositionally biased region" description="Polar residues" evidence="3">
    <location>
        <begin position="272"/>
        <end position="285"/>
    </location>
</feature>
<dbReference type="GO" id="GO:0000398">
    <property type="term" value="P:mRNA splicing, via spliceosome"/>
    <property type="evidence" value="ECO:0007669"/>
    <property type="project" value="TreeGrafter"/>
</dbReference>
<name>A0A8S4PV82_OWEFU</name>
<feature type="region of interest" description="Disordered" evidence="3">
    <location>
        <begin position="401"/>
        <end position="436"/>
    </location>
</feature>
<accession>A0A8S4PV82</accession>
<dbReference type="PANTHER" id="PTHR31809">
    <property type="entry name" value="BUD13 HOMOLOG"/>
    <property type="match status" value="1"/>
</dbReference>
<evidence type="ECO:0000313" key="5">
    <source>
        <dbReference type="Proteomes" id="UP000749559"/>
    </source>
</evidence>
<dbReference type="InterPro" id="IPR018609">
    <property type="entry name" value="Bud13"/>
</dbReference>